<sequence>MTATDPDQPRGIDPPGVIATDPDQRRRIGPVAPSAGGAAVLWPLPFRLDGGFWAARQRVNTAHSIGHGMRQLRTHGQWDDFRYAAGRQTGVHSGRPYTDSDIYKMAEAIAWDTERGGQDGTEAIAEIAALVADAQLPSGYLNTWFQCTGTDHFSDMRMGHELYCAGHLIQAAVAAARAGADSGLVAVAIRFADHLVDTFGTGADPGLCGHAEIETALVELYRLTGHRPYLALAARMIDRRGYGLLGPGHYGAAYYQDDAPIREARELDGHCVRALYFATGATDVYLETGDPTLLAALTRLWSHTLATKTYLTGGVGCRRKTEAFGAPYELPPDHAFNETCAGVANLMWSWRLLLATGEAVYADHIERILFNVIAAGVSERGERFSYINTLHRRGAAMETGDKAPYRKPWFGCACCPPNLMRTLASLDHYIATTDAEGIQLHQYADGSVHTAALGLDVRTDYPWSGRVAITVTAADGQRTLALRVPAWCRDATVEVNGSPADVPVRGGYLSVRRRWRTGDRVTLDLAMPPRLTWPHPRIDAVRGCVAIERGPLVYCVEDTDLPAGVHLDGLRLRPDEPMRVDVRDDLLGGVISIAATARRQPDTGTSTWPYGASRHPVDDRPGSSRGAGRAEPGAPEGPSEGPSEGSSVALTAIPYYAWDNRDRGMMRVWLPVGA</sequence>
<organism evidence="5 6">
    <name type="scientific">Rugosimonospora africana</name>
    <dbReference type="NCBI Taxonomy" id="556532"/>
    <lineage>
        <taxon>Bacteria</taxon>
        <taxon>Bacillati</taxon>
        <taxon>Actinomycetota</taxon>
        <taxon>Actinomycetes</taxon>
        <taxon>Micromonosporales</taxon>
        <taxon>Micromonosporaceae</taxon>
        <taxon>Rugosimonospora</taxon>
    </lineage>
</organism>
<dbReference type="InterPro" id="IPR049174">
    <property type="entry name" value="Beta-AFase-like"/>
</dbReference>
<evidence type="ECO:0008006" key="7">
    <source>
        <dbReference type="Google" id="ProtNLM"/>
    </source>
</evidence>
<feature type="region of interest" description="Disordered" evidence="1">
    <location>
        <begin position="1"/>
        <end position="29"/>
    </location>
</feature>
<name>A0A8J3QQ33_9ACTN</name>
<evidence type="ECO:0000259" key="3">
    <source>
        <dbReference type="Pfam" id="PF20736"/>
    </source>
</evidence>
<dbReference type="AlphaFoldDB" id="A0A8J3QQ33"/>
<dbReference type="PANTHER" id="PTHR43465:SF2">
    <property type="entry name" value="DUF1680 DOMAIN PROTEIN (AFU_ORTHOLOGUE AFUA_1G08910)"/>
    <property type="match status" value="1"/>
</dbReference>
<dbReference type="Pfam" id="PF07944">
    <property type="entry name" value="Beta-AFase-like_GH127_cat"/>
    <property type="match status" value="1"/>
</dbReference>
<dbReference type="InterPro" id="IPR049049">
    <property type="entry name" value="Beta-AFase-like_GH127_C"/>
</dbReference>
<evidence type="ECO:0000313" key="5">
    <source>
        <dbReference type="EMBL" id="GIH14883.1"/>
    </source>
</evidence>
<feature type="domain" description="Non-reducing end beta-L-arabinofuranosidase-like GH127 C-terminal" evidence="4">
    <location>
        <begin position="529"/>
        <end position="671"/>
    </location>
</feature>
<keyword evidence="6" id="KW-1185">Reference proteome</keyword>
<evidence type="ECO:0000313" key="6">
    <source>
        <dbReference type="Proteomes" id="UP000642748"/>
    </source>
</evidence>
<evidence type="ECO:0000256" key="1">
    <source>
        <dbReference type="SAM" id="MobiDB-lite"/>
    </source>
</evidence>
<dbReference type="Proteomes" id="UP000642748">
    <property type="component" value="Unassembled WGS sequence"/>
</dbReference>
<feature type="domain" description="Non-reducing end beta-L-arabinofuranosidase-like GH127 middle" evidence="3">
    <location>
        <begin position="438"/>
        <end position="527"/>
    </location>
</feature>
<reference evidence="5" key="1">
    <citation type="submission" date="2021-01" db="EMBL/GenBank/DDBJ databases">
        <title>Whole genome shotgun sequence of Rugosimonospora africana NBRC 104875.</title>
        <authorList>
            <person name="Komaki H."/>
            <person name="Tamura T."/>
        </authorList>
    </citation>
    <scope>NUCLEOTIDE SEQUENCE</scope>
    <source>
        <strain evidence="5">NBRC 104875</strain>
    </source>
</reference>
<dbReference type="Pfam" id="PF20737">
    <property type="entry name" value="Glyco_hydro127C"/>
    <property type="match status" value="1"/>
</dbReference>
<dbReference type="GO" id="GO:0005975">
    <property type="term" value="P:carbohydrate metabolic process"/>
    <property type="evidence" value="ECO:0007669"/>
    <property type="project" value="InterPro"/>
</dbReference>
<comment type="caution">
    <text evidence="5">The sequence shown here is derived from an EMBL/GenBank/DDBJ whole genome shotgun (WGS) entry which is preliminary data.</text>
</comment>
<dbReference type="InterPro" id="IPR008928">
    <property type="entry name" value="6-hairpin_glycosidase_sf"/>
</dbReference>
<dbReference type="EMBL" id="BONZ01000030">
    <property type="protein sequence ID" value="GIH14883.1"/>
    <property type="molecule type" value="Genomic_DNA"/>
</dbReference>
<feature type="compositionally biased region" description="Low complexity" evidence="1">
    <location>
        <begin position="623"/>
        <end position="646"/>
    </location>
</feature>
<gene>
    <name evidence="5" type="ORF">Raf01_30550</name>
</gene>
<proteinExistence type="predicted"/>
<dbReference type="Pfam" id="PF20736">
    <property type="entry name" value="Glyco_hydro127M"/>
    <property type="match status" value="1"/>
</dbReference>
<dbReference type="SUPFAM" id="SSF48208">
    <property type="entry name" value="Six-hairpin glycosidases"/>
    <property type="match status" value="1"/>
</dbReference>
<dbReference type="RefSeq" id="WP_203918533.1">
    <property type="nucleotide sequence ID" value="NZ_BONZ01000030.1"/>
</dbReference>
<dbReference type="InterPro" id="IPR012878">
    <property type="entry name" value="Beta-AFase-like_GH127_cat"/>
</dbReference>
<dbReference type="InterPro" id="IPR049046">
    <property type="entry name" value="Beta-AFase-like_GH127_middle"/>
</dbReference>
<evidence type="ECO:0000259" key="2">
    <source>
        <dbReference type="Pfam" id="PF07944"/>
    </source>
</evidence>
<protein>
    <recommendedName>
        <fullName evidence="7">Glycoside hydrolase family 127 protein</fullName>
    </recommendedName>
</protein>
<dbReference type="PANTHER" id="PTHR43465">
    <property type="entry name" value="DUF1680 DOMAIN PROTEIN (AFU_ORTHOLOGUE AFUA_1G08910)"/>
    <property type="match status" value="1"/>
</dbReference>
<feature type="region of interest" description="Disordered" evidence="1">
    <location>
        <begin position="598"/>
        <end position="646"/>
    </location>
</feature>
<feature type="domain" description="Non-reducing end beta-L-arabinofuranosidase-like GH127 catalytic" evidence="2">
    <location>
        <begin position="47"/>
        <end position="427"/>
    </location>
</feature>
<accession>A0A8J3QQ33</accession>
<evidence type="ECO:0000259" key="4">
    <source>
        <dbReference type="Pfam" id="PF20737"/>
    </source>
</evidence>